<evidence type="ECO:0000313" key="39">
    <source>
        <dbReference type="Proteomes" id="UP000283766"/>
    </source>
</evidence>
<dbReference type="EMBL" id="BQNL01000001">
    <property type="protein sequence ID" value="GKH13760.1"/>
    <property type="molecule type" value="Genomic_DNA"/>
</dbReference>
<evidence type="ECO:0000313" key="28">
    <source>
        <dbReference type="EMBL" id="RGK85718.1"/>
    </source>
</evidence>
<evidence type="ECO:0000313" key="38">
    <source>
        <dbReference type="Proteomes" id="UP000261295"/>
    </source>
</evidence>
<dbReference type="InterPro" id="IPR012944">
    <property type="entry name" value="SusD_RagB_dom"/>
</dbReference>
<dbReference type="EMBL" id="JAQNSG010000001">
    <property type="protein sequence ID" value="MDC1878507.1"/>
    <property type="molecule type" value="Genomic_DNA"/>
</dbReference>
<reference evidence="44 45" key="5">
    <citation type="journal article" date="2019" name="Nat. Med.">
        <title>A library of human gut bacterial isolates paired with longitudinal multiomics data enables mechanistic microbiome research.</title>
        <authorList>
            <person name="Poyet M."/>
            <person name="Groussin M."/>
            <person name="Gibbons S.M."/>
            <person name="Avila-Pacheco J."/>
            <person name="Jiang X."/>
            <person name="Kearney S.M."/>
            <person name="Perrotta A.R."/>
            <person name="Berdy B."/>
            <person name="Zhao S."/>
            <person name="Lieberman T.D."/>
            <person name="Swanson P.K."/>
            <person name="Smith M."/>
            <person name="Roesemann S."/>
            <person name="Alexander J.E."/>
            <person name="Rich S.A."/>
            <person name="Livny J."/>
            <person name="Vlamakis H."/>
            <person name="Clish C."/>
            <person name="Bullock K."/>
            <person name="Deik A."/>
            <person name="Scott J."/>
            <person name="Pierce K.A."/>
            <person name="Xavier R.J."/>
            <person name="Alm E.J."/>
        </authorList>
    </citation>
    <scope>NUCLEOTIDE SEQUENCE [LARGE SCALE GENOMIC DNA]</scope>
    <source>
        <strain evidence="17 50">BIOML-A11</strain>
        <strain evidence="16 51">BIOML-A19</strain>
        <strain evidence="15 45">BIOML-A27</strain>
        <strain evidence="19 52">BIOML-A3</strain>
        <strain evidence="12 48">BIOML-A36</strain>
        <strain evidence="14 47">BIOML-A37</strain>
        <strain evidence="13 46">BIOML-A38</strain>
        <strain evidence="11 44">BIOML-A42</strain>
        <strain evidence="18 49">BIOML-A5</strain>
    </source>
</reference>
<evidence type="ECO:0000313" key="29">
    <source>
        <dbReference type="EMBL" id="RGM55813.1"/>
    </source>
</evidence>
<dbReference type="EMBL" id="QRXV01000005">
    <property type="protein sequence ID" value="RGU40178.1"/>
    <property type="molecule type" value="Genomic_DNA"/>
</dbReference>
<reference evidence="35" key="2">
    <citation type="submission" date="2017-04" db="EMBL/GenBank/DDBJ databases">
        <title>Function of individual gut microbiota members based on whole genome sequencing of pure cultures obtained from chicken caecum.</title>
        <authorList>
            <person name="Medvecky M."/>
            <person name="Cejkova D."/>
            <person name="Polansky O."/>
            <person name="Karasova D."/>
            <person name="Kubasova T."/>
            <person name="Cizek A."/>
            <person name="Rychlik I."/>
        </authorList>
    </citation>
    <scope>NUCLEOTIDE SEQUENCE [LARGE SCALE GENOMIC DNA]</scope>
    <source>
        <strain evidence="35">An67</strain>
    </source>
</reference>
<dbReference type="GO" id="GO:0009279">
    <property type="term" value="C:cell outer membrane"/>
    <property type="evidence" value="ECO:0007669"/>
    <property type="project" value="UniProtKB-SubCell"/>
</dbReference>
<dbReference type="GeneID" id="99751392"/>
<evidence type="ECO:0000313" key="14">
    <source>
        <dbReference type="EMBL" id="KAB4124404.1"/>
    </source>
</evidence>
<reference evidence="26" key="3">
    <citation type="journal article" date="2018" name="BMC Genomics">
        <title>Whole genome sequencing and function prediction of 133 gut anaerobes isolated from chicken caecum in pure cultures.</title>
        <authorList>
            <person name="Medvecky M."/>
            <person name="Cejkova D."/>
            <person name="Polansky O."/>
            <person name="Karasova D."/>
            <person name="Kubasova T."/>
            <person name="Cizek A."/>
            <person name="Rychlik I."/>
        </authorList>
    </citation>
    <scope>NUCLEOTIDE SEQUENCE</scope>
    <source>
        <strain evidence="26">An67</strain>
    </source>
</reference>
<evidence type="ECO:0000313" key="12">
    <source>
        <dbReference type="EMBL" id="KAB4110157.1"/>
    </source>
</evidence>
<dbReference type="EMBL" id="JAQNSI010000280">
    <property type="protein sequence ID" value="MDC1900924.1"/>
    <property type="molecule type" value="Genomic_DNA"/>
</dbReference>
<evidence type="ECO:0000313" key="21">
    <source>
        <dbReference type="EMBL" id="MDC1792602.1"/>
    </source>
</evidence>
<evidence type="ECO:0000313" key="47">
    <source>
        <dbReference type="Proteomes" id="UP000438773"/>
    </source>
</evidence>
<feature type="chain" id="PRO_5014530846" evidence="6">
    <location>
        <begin position="19"/>
        <end position="445"/>
    </location>
</feature>
<dbReference type="Proteomes" id="UP000462376">
    <property type="component" value="Unassembled WGS sequence"/>
</dbReference>
<dbReference type="Proteomes" id="UP000320533">
    <property type="component" value="Chromosome"/>
</dbReference>
<dbReference type="EMBL" id="MNQU01000297">
    <property type="protein sequence ID" value="OKZ29773.1"/>
    <property type="molecule type" value="Genomic_DNA"/>
</dbReference>
<evidence type="ECO:0000313" key="27">
    <source>
        <dbReference type="EMBL" id="RGJ93489.1"/>
    </source>
</evidence>
<evidence type="ECO:0000313" key="43">
    <source>
        <dbReference type="Proteomes" id="UP000320533"/>
    </source>
</evidence>
<evidence type="ECO:0000313" key="9">
    <source>
        <dbReference type="EMBL" id="BBK87574.1"/>
    </source>
</evidence>
<gene>
    <name evidence="26" type="ORF">B5G17_10435</name>
    <name evidence="25" type="ORF">BHV79_16505</name>
    <name evidence="9" type="ORF">Bun01g_19440</name>
    <name evidence="10" type="ORF">CE91St12_19700</name>
    <name evidence="33" type="ORF">DW216_10535</name>
    <name evidence="32" type="ORF">DW873_14515</name>
    <name evidence="31" type="ORF">DWW14_17735</name>
    <name evidence="30" type="ORF">DWW83_06275</name>
    <name evidence="29" type="ORF">DXC07_09550</name>
    <name evidence="28" type="ORF">DXC91_10675</name>
    <name evidence="27" type="ORF">DXD40_10370</name>
    <name evidence="18" type="ORF">GAP47_18795</name>
    <name evidence="19" type="ORF">GAP48_13550</name>
    <name evidence="17" type="ORF">GAP55_06810</name>
    <name evidence="16" type="ORF">GAQ44_16080</name>
    <name evidence="11" type="ORF">GAQ56_17275</name>
    <name evidence="15" type="ORF">GAQ59_08985</name>
    <name evidence="12" type="ORF">GAQ70_06120</name>
    <name evidence="13" type="ORF">GAQ72_09350</name>
    <name evidence="14" type="ORF">GAQ75_12420</name>
    <name evidence="21" type="ORF">POY73_00420</name>
    <name evidence="20" type="ORF">POY80_07460</name>
    <name evidence="23" type="ORF">POZ10_09850</name>
    <name evidence="22" type="ORF">POZ24_00535</name>
    <name evidence="24" type="ORF">RVH16_17605</name>
</gene>
<evidence type="ECO:0000256" key="1">
    <source>
        <dbReference type="ARBA" id="ARBA00004442"/>
    </source>
</evidence>
<organism evidence="24 53">
    <name type="scientific">Bacteroides uniformis</name>
    <dbReference type="NCBI Taxonomy" id="820"/>
    <lineage>
        <taxon>Bacteria</taxon>
        <taxon>Pseudomonadati</taxon>
        <taxon>Bacteroidota</taxon>
        <taxon>Bacteroidia</taxon>
        <taxon>Bacteroidales</taxon>
        <taxon>Bacteroidaceae</taxon>
        <taxon>Bacteroides</taxon>
    </lineage>
</organism>
<evidence type="ECO:0000313" key="30">
    <source>
        <dbReference type="EMBL" id="RGU40178.1"/>
    </source>
</evidence>
<dbReference type="EMBL" id="WCTL01000024">
    <property type="protein sequence ID" value="KAB4230936.1"/>
    <property type="molecule type" value="Genomic_DNA"/>
</dbReference>
<evidence type="ECO:0000313" key="54">
    <source>
        <dbReference type="Proteomes" id="UP001215818"/>
    </source>
</evidence>
<dbReference type="Proteomes" id="UP001181247">
    <property type="component" value="Unassembled WGS sequence"/>
</dbReference>
<dbReference type="Proteomes" id="UP001218502">
    <property type="component" value="Unassembled WGS sequence"/>
</dbReference>
<dbReference type="InterPro" id="IPR033985">
    <property type="entry name" value="SusD-like_N"/>
</dbReference>
<dbReference type="Proteomes" id="UP001222603">
    <property type="component" value="Unassembled WGS sequence"/>
</dbReference>
<evidence type="ECO:0000256" key="2">
    <source>
        <dbReference type="ARBA" id="ARBA00006275"/>
    </source>
</evidence>
<dbReference type="Proteomes" id="UP001215818">
    <property type="component" value="Unassembled WGS sequence"/>
</dbReference>
<dbReference type="EMBL" id="QRZC01000028">
    <property type="protein sequence ID" value="RGV38726.1"/>
    <property type="molecule type" value="Genomic_DNA"/>
</dbReference>
<evidence type="ECO:0000313" key="18">
    <source>
        <dbReference type="EMBL" id="KAB4230936.1"/>
    </source>
</evidence>
<dbReference type="Proteomes" id="UP000186549">
    <property type="component" value="Unassembled WGS sequence"/>
</dbReference>
<comment type="similarity">
    <text evidence="2">Belongs to the SusD family.</text>
</comment>
<evidence type="ECO:0000313" key="16">
    <source>
        <dbReference type="EMBL" id="KAB4181389.1"/>
    </source>
</evidence>
<evidence type="ECO:0000313" key="51">
    <source>
        <dbReference type="Proteomes" id="UP000487221"/>
    </source>
</evidence>
<evidence type="ECO:0000313" key="31">
    <source>
        <dbReference type="EMBL" id="RGV38726.1"/>
    </source>
</evidence>
<dbReference type="Proteomes" id="UP000261295">
    <property type="component" value="Unassembled WGS sequence"/>
</dbReference>
<dbReference type="EMBL" id="WCTR01000004">
    <property type="protein sequence ID" value="KAB4214350.1"/>
    <property type="molecule type" value="Genomic_DNA"/>
</dbReference>
<evidence type="ECO:0000313" key="26">
    <source>
        <dbReference type="EMBL" id="OUN54914.1"/>
    </source>
</evidence>
<dbReference type="EMBL" id="QSHA01000011">
    <property type="protein sequence ID" value="RHB71093.1"/>
    <property type="molecule type" value="Genomic_DNA"/>
</dbReference>
<evidence type="ECO:0000313" key="23">
    <source>
        <dbReference type="EMBL" id="MDC1900924.1"/>
    </source>
</evidence>
<dbReference type="Pfam" id="PF14322">
    <property type="entry name" value="SusD-like_3"/>
    <property type="match status" value="1"/>
</dbReference>
<evidence type="ECO:0000313" key="20">
    <source>
        <dbReference type="EMBL" id="MDC1752279.1"/>
    </source>
</evidence>
<dbReference type="Gene3D" id="1.25.40.390">
    <property type="match status" value="1"/>
</dbReference>
<evidence type="ECO:0000313" key="35">
    <source>
        <dbReference type="Proteomes" id="UP000196329"/>
    </source>
</evidence>
<dbReference type="EMBL" id="JAWDEU010000002">
    <property type="protein sequence ID" value="MDU0246510.1"/>
    <property type="molecule type" value="Genomic_DNA"/>
</dbReference>
<evidence type="ECO:0000313" key="48">
    <source>
        <dbReference type="Proteomes" id="UP000441711"/>
    </source>
</evidence>
<evidence type="ECO:0000313" key="25">
    <source>
        <dbReference type="EMBL" id="OKZ29773.1"/>
    </source>
</evidence>
<reference evidence="10" key="7">
    <citation type="submission" date="2022-01" db="EMBL/GenBank/DDBJ databases">
        <title>Novel bile acid biosynthetic pathways are enriched in the microbiome of centenarians.</title>
        <authorList>
            <person name="Sato Y."/>
            <person name="Atarashi K."/>
            <person name="Plichta R.D."/>
            <person name="Arai Y."/>
            <person name="Sasajima S."/>
            <person name="Kearney M.S."/>
            <person name="Suda W."/>
            <person name="Takeshita K."/>
            <person name="Sasaki T."/>
            <person name="Okamoto S."/>
            <person name="Skelly N.A."/>
            <person name="Okamura Y."/>
            <person name="Vlamakis H."/>
            <person name="Li Y."/>
            <person name="Tanoue T."/>
            <person name="Takei H."/>
            <person name="Nittono H."/>
            <person name="Narushima S."/>
            <person name="Irie J."/>
            <person name="Itoh H."/>
            <person name="Moriya K."/>
            <person name="Sugiura Y."/>
            <person name="Suematsu M."/>
            <person name="Moritoki N."/>
            <person name="Shibata S."/>
            <person name="Littman R.D."/>
            <person name="Fischbach A.M."/>
            <person name="Uwamino Y."/>
            <person name="Inoue T."/>
            <person name="Honda A."/>
            <person name="Hattori M."/>
            <person name="Murai T."/>
            <person name="Xavier J.R."/>
            <person name="Hirose N."/>
            <person name="Honda K."/>
        </authorList>
    </citation>
    <scope>NUCLEOTIDE SEQUENCE</scope>
    <source>
        <strain evidence="10">CE91-St12</strain>
    </source>
</reference>
<reference evidence="36 37" key="4">
    <citation type="submission" date="2018-08" db="EMBL/GenBank/DDBJ databases">
        <title>A genome reference for cultivated species of the human gut microbiota.</title>
        <authorList>
            <person name="Zou Y."/>
            <person name="Xue W."/>
            <person name="Luo G."/>
        </authorList>
    </citation>
    <scope>NUCLEOTIDE SEQUENCE [LARGE SCALE GENOMIC DNA]</scope>
    <source>
        <strain evidence="31 41">AF14-42</strain>
        <strain evidence="30 40">AF17-20</strain>
        <strain evidence="33 39">AM18-14LB</strain>
        <strain evidence="32 42">AM39-1</strain>
        <strain evidence="29 38">OM07-9</strain>
        <strain evidence="28 37">TF09-22</strain>
        <strain evidence="27 36">TM04-30</strain>
    </source>
</reference>
<evidence type="ECO:0000313" key="49">
    <source>
        <dbReference type="Proteomes" id="UP000462376"/>
    </source>
</evidence>
<evidence type="ECO:0000313" key="11">
    <source>
        <dbReference type="EMBL" id="KAB4088296.1"/>
    </source>
</evidence>
<reference evidence="20 54" key="8">
    <citation type="submission" date="2022-10" db="EMBL/GenBank/DDBJ databases">
        <title>Human gut microbiome strain richness.</title>
        <authorList>
            <person name="Chen-Liaw A."/>
        </authorList>
    </citation>
    <scope>NUCLEOTIDE SEQUENCE</scope>
    <source>
        <strain evidence="23">1001713st1_F9_1001713B170221_170320</strain>
        <strain evidence="22">1001713st2_A4_1001713B170214_170313</strain>
        <strain evidence="20">A1_m1001262Bd0_191120</strain>
        <strain evidence="21 54">D53st1_B1_D53t1_180928</strain>
    </source>
</reference>
<dbReference type="Proteomes" id="UP000285343">
    <property type="component" value="Unassembled WGS sequence"/>
</dbReference>
<evidence type="ECO:0000313" key="15">
    <source>
        <dbReference type="EMBL" id="KAB4170371.1"/>
    </source>
</evidence>
<dbReference type="Proteomes" id="UP000487221">
    <property type="component" value="Unassembled WGS sequence"/>
</dbReference>
<dbReference type="Proteomes" id="UP000284022">
    <property type="component" value="Unassembled WGS sequence"/>
</dbReference>
<evidence type="ECO:0000313" key="10">
    <source>
        <dbReference type="EMBL" id="GKH13760.1"/>
    </source>
</evidence>
<dbReference type="Proteomes" id="UP000434462">
    <property type="component" value="Unassembled WGS sequence"/>
</dbReference>
<dbReference type="Proteomes" id="UP001055048">
    <property type="component" value="Unassembled WGS sequence"/>
</dbReference>
<name>A0A139K5J8_BACUN</name>
<dbReference type="EMBL" id="JAQNQY010000006">
    <property type="protein sequence ID" value="MDC1752279.1"/>
    <property type="molecule type" value="Genomic_DNA"/>
</dbReference>
<comment type="subcellular location">
    <subcellularLocation>
        <location evidence="1">Cell outer membrane</location>
    </subcellularLocation>
</comment>
<evidence type="ECO:0000313" key="24">
    <source>
        <dbReference type="EMBL" id="MDU0246510.1"/>
    </source>
</evidence>
<dbReference type="Proteomes" id="UP000283766">
    <property type="component" value="Unassembled WGS sequence"/>
</dbReference>
<dbReference type="EMBL" id="QRJL01000005">
    <property type="protein sequence ID" value="RHH31703.1"/>
    <property type="molecule type" value="Genomic_DNA"/>
</dbReference>
<evidence type="ECO:0000313" key="22">
    <source>
        <dbReference type="EMBL" id="MDC1878507.1"/>
    </source>
</evidence>
<evidence type="ECO:0000256" key="3">
    <source>
        <dbReference type="ARBA" id="ARBA00022729"/>
    </source>
</evidence>
<evidence type="ECO:0000313" key="50">
    <source>
        <dbReference type="Proteomes" id="UP000466952"/>
    </source>
</evidence>
<sequence>MKKTISLMIMACMLLLAACDNYLDIQPTGSVIPNSLAEYRALLARSYKDVSKFSDRGMACFRSDEMQVRDNEYDQNYYMDIERWNDLAPNAYTSSFEWAKYYNVLFIANHVIESRSDIKEGTEEEINQLVGEAYMLRAYVHFLLVNLYGQPYTKEGALDTKSVPLKLDTDLEKVLKRNTVEEVYTSIQADIDEARKLVMKAEWEQRYSYRFNAASVEAFQSRVSLYKGEWQAAWDAAEAVLAVKSVLVDLNDAAATLPNSYNSVENITPLETPLSSTINGAALATPVFLSLYAENDLRLDKYFAETDEKGFRKNKKAGSNNYLCTFRVGEIYLTAAEAAARLGELSQARTRLLELMRKRYAPEAYEAKSVVVNAMDKEALVQEILDERARELAFEGHRWFDLRRSTRPRLEKVLDGTRYVLEENDARYTLAIPKEAIEANPGLLN</sequence>
<dbReference type="OrthoDB" id="630434at2"/>
<evidence type="ECO:0000313" key="17">
    <source>
        <dbReference type="EMBL" id="KAB4214350.1"/>
    </source>
</evidence>
<dbReference type="RefSeq" id="WP_005826376.1">
    <property type="nucleotide sequence ID" value="NZ_AP019724.1"/>
</dbReference>
<dbReference type="EMBL" id="AP019724">
    <property type="protein sequence ID" value="BBK87574.1"/>
    <property type="molecule type" value="Genomic_DNA"/>
</dbReference>
<dbReference type="AlphaFoldDB" id="A0A139K5J8"/>
<evidence type="ECO:0000313" key="32">
    <source>
        <dbReference type="EMBL" id="RHB71093.1"/>
    </source>
</evidence>
<evidence type="ECO:0000259" key="7">
    <source>
        <dbReference type="Pfam" id="PF07980"/>
    </source>
</evidence>
<evidence type="ECO:0000313" key="19">
    <source>
        <dbReference type="EMBL" id="KAB4251445.1"/>
    </source>
</evidence>
<reference evidence="24" key="9">
    <citation type="submission" date="2023-10" db="EMBL/GenBank/DDBJ databases">
        <title>Genome of Potential pathogenic bacteria in Crohn's disease.</title>
        <authorList>
            <person name="Rodriguez-Palacios A."/>
        </authorList>
    </citation>
    <scope>NUCLEOTIDE SEQUENCE</scope>
    <source>
        <strain evidence="24">CavFT-hAR50</strain>
    </source>
</reference>
<accession>A0A139K5J8</accession>
<keyword evidence="5" id="KW-0998">Cell outer membrane</keyword>
<dbReference type="Proteomes" id="UP000487989">
    <property type="component" value="Unassembled WGS sequence"/>
</dbReference>
<evidence type="ECO:0000313" key="42">
    <source>
        <dbReference type="Proteomes" id="UP000286114"/>
    </source>
</evidence>
<dbReference type="Pfam" id="PF07980">
    <property type="entry name" value="SusD_RagB"/>
    <property type="match status" value="1"/>
</dbReference>
<evidence type="ECO:0000313" key="45">
    <source>
        <dbReference type="Proteomes" id="UP000433928"/>
    </source>
</evidence>
<evidence type="ECO:0000313" key="34">
    <source>
        <dbReference type="Proteomes" id="UP000186549"/>
    </source>
</evidence>
<evidence type="ECO:0000313" key="40">
    <source>
        <dbReference type="Proteomes" id="UP000284022"/>
    </source>
</evidence>
<dbReference type="InterPro" id="IPR011990">
    <property type="entry name" value="TPR-like_helical_dom_sf"/>
</dbReference>
<dbReference type="EMBL" id="QSPV01000007">
    <property type="protein sequence ID" value="RGJ93489.1"/>
    <property type="molecule type" value="Genomic_DNA"/>
</dbReference>
<proteinExistence type="inferred from homology"/>
<feature type="domain" description="RagB/SusD" evidence="7">
    <location>
        <begin position="298"/>
        <end position="405"/>
    </location>
</feature>
<dbReference type="Proteomes" id="UP001213309">
    <property type="component" value="Unassembled WGS sequence"/>
</dbReference>
<dbReference type="SUPFAM" id="SSF48452">
    <property type="entry name" value="TPR-like"/>
    <property type="match status" value="1"/>
</dbReference>
<dbReference type="KEGG" id="bun:Bun01g_19440"/>
<evidence type="ECO:0000256" key="4">
    <source>
        <dbReference type="ARBA" id="ARBA00023136"/>
    </source>
</evidence>
<dbReference type="EMBL" id="WCUG01000007">
    <property type="protein sequence ID" value="KAB4170371.1"/>
    <property type="molecule type" value="Genomic_DNA"/>
</dbReference>
<dbReference type="EMBL" id="JAQNRK010000001">
    <property type="protein sequence ID" value="MDC1792602.1"/>
    <property type="molecule type" value="Genomic_DNA"/>
</dbReference>
<keyword evidence="3 6" id="KW-0732">Signal</keyword>
<dbReference type="Proteomes" id="UP000466952">
    <property type="component" value="Unassembled WGS sequence"/>
</dbReference>
<dbReference type="Proteomes" id="UP000286114">
    <property type="component" value="Unassembled WGS sequence"/>
</dbReference>
<dbReference type="PROSITE" id="PS51257">
    <property type="entry name" value="PROKAR_LIPOPROTEIN"/>
    <property type="match status" value="1"/>
</dbReference>
<dbReference type="EMBL" id="WCUQ01000006">
    <property type="protein sequence ID" value="KAB4124404.1"/>
    <property type="molecule type" value="Genomic_DNA"/>
</dbReference>
<feature type="domain" description="SusD-like N-terminal" evidence="8">
    <location>
        <begin position="22"/>
        <end position="225"/>
    </location>
</feature>
<dbReference type="EMBL" id="QSRB01000007">
    <property type="protein sequence ID" value="RGK85718.1"/>
    <property type="molecule type" value="Genomic_DNA"/>
</dbReference>
<evidence type="ECO:0000313" key="53">
    <source>
        <dbReference type="Proteomes" id="UP001181247"/>
    </source>
</evidence>
<dbReference type="PATRIC" id="fig|820.27.peg.2194"/>
<dbReference type="EMBL" id="WCUR01000024">
    <property type="protein sequence ID" value="KAB4116941.1"/>
    <property type="molecule type" value="Genomic_DNA"/>
</dbReference>
<dbReference type="EMBL" id="NFHS01000004">
    <property type="protein sequence ID" value="OUN54914.1"/>
    <property type="molecule type" value="Genomic_DNA"/>
</dbReference>
<dbReference type="EMBL" id="QSTL01000007">
    <property type="protein sequence ID" value="RGM55813.1"/>
    <property type="molecule type" value="Genomic_DNA"/>
</dbReference>
<evidence type="ECO:0000313" key="13">
    <source>
        <dbReference type="EMBL" id="KAB4116941.1"/>
    </source>
</evidence>
<evidence type="ECO:0000313" key="46">
    <source>
        <dbReference type="Proteomes" id="UP000434462"/>
    </source>
</evidence>
<dbReference type="EMBL" id="WCUP01000004">
    <property type="protein sequence ID" value="KAB4110157.1"/>
    <property type="molecule type" value="Genomic_DNA"/>
</dbReference>
<dbReference type="Proteomes" id="UP000432488">
    <property type="component" value="Unassembled WGS sequence"/>
</dbReference>
<dbReference type="Proteomes" id="UP000438773">
    <property type="component" value="Unassembled WGS sequence"/>
</dbReference>
<evidence type="ECO:0000313" key="44">
    <source>
        <dbReference type="Proteomes" id="UP000432488"/>
    </source>
</evidence>
<evidence type="ECO:0000313" key="37">
    <source>
        <dbReference type="Proteomes" id="UP000260874"/>
    </source>
</evidence>
<evidence type="ECO:0000259" key="8">
    <source>
        <dbReference type="Pfam" id="PF14322"/>
    </source>
</evidence>
<dbReference type="EMBL" id="WCUV01000014">
    <property type="protein sequence ID" value="KAB4088296.1"/>
    <property type="molecule type" value="Genomic_DNA"/>
</dbReference>
<dbReference type="STRING" id="820.ERS852554_02466"/>
<dbReference type="EMBL" id="WCTY01000032">
    <property type="protein sequence ID" value="KAB4181389.1"/>
    <property type="molecule type" value="Genomic_DNA"/>
</dbReference>
<dbReference type="Proteomes" id="UP000260844">
    <property type="component" value="Unassembled WGS sequence"/>
</dbReference>
<evidence type="ECO:0000313" key="33">
    <source>
        <dbReference type="EMBL" id="RHH31703.1"/>
    </source>
</evidence>
<evidence type="ECO:0000256" key="5">
    <source>
        <dbReference type="ARBA" id="ARBA00023237"/>
    </source>
</evidence>
<evidence type="ECO:0000313" key="41">
    <source>
        <dbReference type="Proteomes" id="UP000285343"/>
    </source>
</evidence>
<protein>
    <submittedName>
        <fullName evidence="9 24">Membrane protein</fullName>
    </submittedName>
</protein>
<evidence type="ECO:0000313" key="36">
    <source>
        <dbReference type="Proteomes" id="UP000260844"/>
    </source>
</evidence>
<feature type="signal peptide" evidence="6">
    <location>
        <begin position="1"/>
        <end position="18"/>
    </location>
</feature>
<dbReference type="EMBL" id="WCTJ01000022">
    <property type="protein sequence ID" value="KAB4251445.1"/>
    <property type="molecule type" value="Genomic_DNA"/>
</dbReference>
<dbReference type="Proteomes" id="UP000441711">
    <property type="component" value="Unassembled WGS sequence"/>
</dbReference>
<reference evidence="25 34" key="1">
    <citation type="journal article" date="2016" name="Nat. Biotechnol.">
        <title>Measurement of bacterial replication rates in microbial communities.</title>
        <authorList>
            <person name="Brown C.T."/>
            <person name="Olm M.R."/>
            <person name="Thomas B.C."/>
            <person name="Banfield J.F."/>
        </authorList>
    </citation>
    <scope>NUCLEOTIDE SEQUENCE [LARGE SCALE GENOMIC DNA]</scope>
    <source>
        <strain evidence="25">45_41</strain>
    </source>
</reference>
<reference evidence="9 43" key="6">
    <citation type="submission" date="2019-06" db="EMBL/GenBank/DDBJ databases">
        <title>Complete genome sequence of Bacteroides uniformis NBRC 113350.</title>
        <authorList>
            <person name="Miura T."/>
            <person name="Furukawa M."/>
            <person name="Shimamura M."/>
            <person name="Ohyama Y."/>
            <person name="Yamazoe A."/>
            <person name="Kawasaki H."/>
        </authorList>
    </citation>
    <scope>NUCLEOTIDE SEQUENCE [LARGE SCALE GENOMIC DNA]</scope>
    <source>
        <strain evidence="9 43">NBRC 113350</strain>
    </source>
</reference>
<dbReference type="Proteomes" id="UP000433928">
    <property type="component" value="Unassembled WGS sequence"/>
</dbReference>
<evidence type="ECO:0000313" key="52">
    <source>
        <dbReference type="Proteomes" id="UP000487989"/>
    </source>
</evidence>
<keyword evidence="4" id="KW-0472">Membrane</keyword>
<dbReference type="Proteomes" id="UP000260874">
    <property type="component" value="Unassembled WGS sequence"/>
</dbReference>
<evidence type="ECO:0000256" key="6">
    <source>
        <dbReference type="SAM" id="SignalP"/>
    </source>
</evidence>
<dbReference type="Proteomes" id="UP000196329">
    <property type="component" value="Unassembled WGS sequence"/>
</dbReference>